<dbReference type="InterPro" id="IPR001969">
    <property type="entry name" value="Aspartic_peptidase_AS"/>
</dbReference>
<organism evidence="4 5">
    <name type="scientific">Mytilus coruscus</name>
    <name type="common">Sea mussel</name>
    <dbReference type="NCBI Taxonomy" id="42192"/>
    <lineage>
        <taxon>Eukaryota</taxon>
        <taxon>Metazoa</taxon>
        <taxon>Spiralia</taxon>
        <taxon>Lophotrochozoa</taxon>
        <taxon>Mollusca</taxon>
        <taxon>Bivalvia</taxon>
        <taxon>Autobranchia</taxon>
        <taxon>Pteriomorphia</taxon>
        <taxon>Mytilida</taxon>
        <taxon>Mytiloidea</taxon>
        <taxon>Mytilidae</taxon>
        <taxon>Mytilinae</taxon>
        <taxon>Mytilus</taxon>
    </lineage>
</organism>
<dbReference type="SUPFAM" id="SSF50630">
    <property type="entry name" value="Acid proteases"/>
    <property type="match status" value="1"/>
</dbReference>
<keyword evidence="5" id="KW-1185">Reference proteome</keyword>
<feature type="compositionally biased region" description="Polar residues" evidence="2">
    <location>
        <begin position="74"/>
        <end position="86"/>
    </location>
</feature>
<dbReference type="PROSITE" id="PS00141">
    <property type="entry name" value="ASP_PROTEASE"/>
    <property type="match status" value="1"/>
</dbReference>
<feature type="region of interest" description="Disordered" evidence="2">
    <location>
        <begin position="54"/>
        <end position="133"/>
    </location>
</feature>
<feature type="domain" description="Peptidase A2" evidence="3">
    <location>
        <begin position="272"/>
        <end position="308"/>
    </location>
</feature>
<dbReference type="Gene3D" id="2.40.70.10">
    <property type="entry name" value="Acid Proteases"/>
    <property type="match status" value="1"/>
</dbReference>
<evidence type="ECO:0000256" key="2">
    <source>
        <dbReference type="SAM" id="MobiDB-lite"/>
    </source>
</evidence>
<name>A0A6J8EKE0_MYTCO</name>
<gene>
    <name evidence="4" type="ORF">MCOR_52968</name>
</gene>
<keyword evidence="1" id="KW-0378">Hydrolase</keyword>
<dbReference type="OrthoDB" id="3863715at2759"/>
<proteinExistence type="predicted"/>
<dbReference type="AlphaFoldDB" id="A0A6J8EKE0"/>
<reference evidence="4 5" key="1">
    <citation type="submission" date="2020-06" db="EMBL/GenBank/DDBJ databases">
        <authorList>
            <person name="Li R."/>
            <person name="Bekaert M."/>
        </authorList>
    </citation>
    <scope>NUCLEOTIDE SEQUENCE [LARGE SCALE GENOMIC DNA]</scope>
    <source>
        <strain evidence="5">wild</strain>
    </source>
</reference>
<dbReference type="InterPro" id="IPR001995">
    <property type="entry name" value="Peptidase_A2_cat"/>
</dbReference>
<evidence type="ECO:0000259" key="3">
    <source>
        <dbReference type="PROSITE" id="PS50175"/>
    </source>
</evidence>
<dbReference type="InterPro" id="IPR021109">
    <property type="entry name" value="Peptidase_aspartic_dom_sf"/>
</dbReference>
<evidence type="ECO:0000313" key="4">
    <source>
        <dbReference type="EMBL" id="CAC5420777.1"/>
    </source>
</evidence>
<feature type="compositionally biased region" description="Polar residues" evidence="2">
    <location>
        <begin position="160"/>
        <end position="169"/>
    </location>
</feature>
<feature type="region of interest" description="Disordered" evidence="2">
    <location>
        <begin position="192"/>
        <end position="227"/>
    </location>
</feature>
<evidence type="ECO:0000256" key="1">
    <source>
        <dbReference type="ARBA" id="ARBA00022801"/>
    </source>
</evidence>
<feature type="compositionally biased region" description="Polar residues" evidence="2">
    <location>
        <begin position="18"/>
        <end position="30"/>
    </location>
</feature>
<dbReference type="EMBL" id="CACVKT020009167">
    <property type="protein sequence ID" value="CAC5420777.1"/>
    <property type="molecule type" value="Genomic_DNA"/>
</dbReference>
<dbReference type="GO" id="GO:0004190">
    <property type="term" value="F:aspartic-type endopeptidase activity"/>
    <property type="evidence" value="ECO:0007669"/>
    <property type="project" value="InterPro"/>
</dbReference>
<dbReference type="Proteomes" id="UP000507470">
    <property type="component" value="Unassembled WGS sequence"/>
</dbReference>
<dbReference type="CDD" id="cd00303">
    <property type="entry name" value="retropepsin_like"/>
    <property type="match status" value="1"/>
</dbReference>
<evidence type="ECO:0000313" key="5">
    <source>
        <dbReference type="Proteomes" id="UP000507470"/>
    </source>
</evidence>
<protein>
    <recommendedName>
        <fullName evidence="3">Peptidase A2 domain-containing protein</fullName>
    </recommendedName>
</protein>
<dbReference type="PROSITE" id="PS50175">
    <property type="entry name" value="ASP_PROT_RETROV"/>
    <property type="match status" value="1"/>
</dbReference>
<accession>A0A6J8EKE0</accession>
<feature type="region of interest" description="Disordered" evidence="2">
    <location>
        <begin position="1"/>
        <end position="30"/>
    </location>
</feature>
<dbReference type="GO" id="GO:0006508">
    <property type="term" value="P:proteolysis"/>
    <property type="evidence" value="ECO:0007669"/>
    <property type="project" value="InterPro"/>
</dbReference>
<feature type="region of interest" description="Disordered" evidence="2">
    <location>
        <begin position="157"/>
        <end position="179"/>
    </location>
</feature>
<sequence length="342" mass="38779">MSNYQPQSHALPVPRQQPPSSGAPQTHITTNLQQDGRIIVIVIIMRDSARVIQTRNKRRSEPAYYRTRDHSRQDFSSLRSVRNSLAHSRHNPRRSLTARESQSESETDSRHSKKKPGNSPVVLGVGSSKSSMDNRLSRMEEYMVKMMSTVISLVQEKSVKQGTSPSSRSPKQDNRSSIIRLDVTMAEEVGGGIIQQGHYKRNCPDLRQNNNRQQPKQLTPKNNPKVERRVEFDEGNFVQDDLDKTSTKGALVGTLGSAHLFRCIVNIQNKEVNALIDTGSEVTILKDSVFDTLAQKPYIIRETTMHGADRDMRMTCRIINPVEFSIQHLIFKKNSARSTYRL</sequence>
<feature type="compositionally biased region" description="Polar residues" evidence="2">
    <location>
        <begin position="207"/>
        <end position="222"/>
    </location>
</feature>